<keyword evidence="3" id="KW-1185">Reference proteome</keyword>
<evidence type="ECO:0000313" key="2">
    <source>
        <dbReference type="EMBL" id="CAH9111840.1"/>
    </source>
</evidence>
<keyword evidence="1" id="KW-0732">Signal</keyword>
<evidence type="ECO:0000313" key="3">
    <source>
        <dbReference type="Proteomes" id="UP001152523"/>
    </source>
</evidence>
<dbReference type="Proteomes" id="UP001152523">
    <property type="component" value="Unassembled WGS sequence"/>
</dbReference>
<sequence length="104" mass="12029">MKKFTILLYLLSCSAGSVAQDLWSFPRDEKNAITSYALIKNDSDLVHGLLELLKVECSPLGSEQNYGSYSILDQRFLYENYEEEDFFSHIVWAPRLWRPLGFSV</sequence>
<evidence type="ECO:0000256" key="1">
    <source>
        <dbReference type="SAM" id="SignalP"/>
    </source>
</evidence>
<dbReference type="AlphaFoldDB" id="A0AAV0DX80"/>
<comment type="caution">
    <text evidence="2">The sequence shown here is derived from an EMBL/GenBank/DDBJ whole genome shotgun (WGS) entry which is preliminary data.</text>
</comment>
<proteinExistence type="predicted"/>
<reference evidence="2" key="1">
    <citation type="submission" date="2022-07" db="EMBL/GenBank/DDBJ databases">
        <authorList>
            <person name="Macas J."/>
            <person name="Novak P."/>
            <person name="Neumann P."/>
        </authorList>
    </citation>
    <scope>NUCLEOTIDE SEQUENCE</scope>
</reference>
<feature type="signal peptide" evidence="1">
    <location>
        <begin position="1"/>
        <end position="19"/>
    </location>
</feature>
<accession>A0AAV0DX80</accession>
<feature type="chain" id="PRO_5043885962" evidence="1">
    <location>
        <begin position="20"/>
        <end position="104"/>
    </location>
</feature>
<gene>
    <name evidence="2" type="ORF">CEPIT_LOCUS19668</name>
</gene>
<protein>
    <submittedName>
        <fullName evidence="2">Uncharacterized protein</fullName>
    </submittedName>
</protein>
<organism evidence="2 3">
    <name type="scientific">Cuscuta epithymum</name>
    <dbReference type="NCBI Taxonomy" id="186058"/>
    <lineage>
        <taxon>Eukaryota</taxon>
        <taxon>Viridiplantae</taxon>
        <taxon>Streptophyta</taxon>
        <taxon>Embryophyta</taxon>
        <taxon>Tracheophyta</taxon>
        <taxon>Spermatophyta</taxon>
        <taxon>Magnoliopsida</taxon>
        <taxon>eudicotyledons</taxon>
        <taxon>Gunneridae</taxon>
        <taxon>Pentapetalae</taxon>
        <taxon>asterids</taxon>
        <taxon>lamiids</taxon>
        <taxon>Solanales</taxon>
        <taxon>Convolvulaceae</taxon>
        <taxon>Cuscuteae</taxon>
        <taxon>Cuscuta</taxon>
        <taxon>Cuscuta subgen. Cuscuta</taxon>
    </lineage>
</organism>
<dbReference type="EMBL" id="CAMAPF010000187">
    <property type="protein sequence ID" value="CAH9111840.1"/>
    <property type="molecule type" value="Genomic_DNA"/>
</dbReference>
<name>A0AAV0DX80_9ASTE</name>